<reference evidence="1" key="1">
    <citation type="journal article" date="2014" name="Front. Microbiol.">
        <title>High frequency of phylogenetically diverse reductive dehalogenase-homologous genes in deep subseafloor sedimentary metagenomes.</title>
        <authorList>
            <person name="Kawai M."/>
            <person name="Futagami T."/>
            <person name="Toyoda A."/>
            <person name="Takaki Y."/>
            <person name="Nishi S."/>
            <person name="Hori S."/>
            <person name="Arai W."/>
            <person name="Tsubouchi T."/>
            <person name="Morono Y."/>
            <person name="Uchiyama I."/>
            <person name="Ito T."/>
            <person name="Fujiyama A."/>
            <person name="Inagaki F."/>
            <person name="Takami H."/>
        </authorList>
    </citation>
    <scope>NUCLEOTIDE SEQUENCE</scope>
    <source>
        <strain evidence="1">Expedition CK06-06</strain>
    </source>
</reference>
<organism evidence="1">
    <name type="scientific">marine sediment metagenome</name>
    <dbReference type="NCBI Taxonomy" id="412755"/>
    <lineage>
        <taxon>unclassified sequences</taxon>
        <taxon>metagenomes</taxon>
        <taxon>ecological metagenomes</taxon>
    </lineage>
</organism>
<sequence>MASKKAHSKLIDKLEAIKTLAEESAALLRAQSGSPDAERPGPDMEKLLAILQAQAGLQQALLEKLLEVMNPTEKEKDLSDTFQLAVRELLDYFQERVRLASKKADAAALKHLRKG</sequence>
<comment type="caution">
    <text evidence="1">The sequence shown here is derived from an EMBL/GenBank/DDBJ whole genome shotgun (WGS) entry which is preliminary data.</text>
</comment>
<dbReference type="EMBL" id="BART01016782">
    <property type="protein sequence ID" value="GAG86130.1"/>
    <property type="molecule type" value="Genomic_DNA"/>
</dbReference>
<accession>X1ATT0</accession>
<name>X1ATT0_9ZZZZ</name>
<proteinExistence type="predicted"/>
<protein>
    <submittedName>
        <fullName evidence="1">Uncharacterized protein</fullName>
    </submittedName>
</protein>
<evidence type="ECO:0000313" key="1">
    <source>
        <dbReference type="EMBL" id="GAG86130.1"/>
    </source>
</evidence>
<gene>
    <name evidence="1" type="ORF">S01H4_32171</name>
</gene>
<dbReference type="AlphaFoldDB" id="X1ATT0"/>